<dbReference type="InterPro" id="IPR011009">
    <property type="entry name" value="Kinase-like_dom_sf"/>
</dbReference>
<dbReference type="Gene3D" id="1.10.510.10">
    <property type="entry name" value="Transferase(Phosphotransferase) domain 1"/>
    <property type="match status" value="1"/>
</dbReference>
<reference evidence="8 9" key="1">
    <citation type="submission" date="2021-06" db="EMBL/GenBank/DDBJ databases">
        <title>Caerostris darwini draft genome.</title>
        <authorList>
            <person name="Kono N."/>
            <person name="Arakawa K."/>
        </authorList>
    </citation>
    <scope>NUCLEOTIDE SEQUENCE [LARGE SCALE GENOMIC DNA]</scope>
</reference>
<dbReference type="EC" id="4.6.1.2" evidence="2"/>
<dbReference type="InterPro" id="IPR000719">
    <property type="entry name" value="Prot_kinase_dom"/>
</dbReference>
<sequence>MEQKLLWRAPELLRDPNAPPAGTQKGDVYSFGIILYEIIARNGPFGQIDKTPSEIIKCVMRRDRNPPFRPQVSKLEDAFDCIIDCMQECWAEEPEDRSDFKTIRTKLRPMRKGMKPNIFDNMLAMMEKYANNLEALVDERTDQLIEEKKKTDALLYEMLPRQLYLTSKFLHIGIELASVLVEDLLEPLL</sequence>
<evidence type="ECO:0000256" key="1">
    <source>
        <dbReference type="ARBA" id="ARBA00001436"/>
    </source>
</evidence>
<dbReference type="GO" id="GO:0004016">
    <property type="term" value="F:adenylate cyclase activity"/>
    <property type="evidence" value="ECO:0007669"/>
    <property type="project" value="TreeGrafter"/>
</dbReference>
<dbReference type="InterPro" id="IPR050401">
    <property type="entry name" value="Cyclic_nucleotide_synthase"/>
</dbReference>
<dbReference type="GO" id="GO:0004672">
    <property type="term" value="F:protein kinase activity"/>
    <property type="evidence" value="ECO:0007669"/>
    <property type="project" value="InterPro"/>
</dbReference>
<evidence type="ECO:0000313" key="8">
    <source>
        <dbReference type="EMBL" id="GIY82737.1"/>
    </source>
</evidence>
<dbReference type="GO" id="GO:0001653">
    <property type="term" value="F:peptide receptor activity"/>
    <property type="evidence" value="ECO:0007669"/>
    <property type="project" value="TreeGrafter"/>
</dbReference>
<organism evidence="8 9">
    <name type="scientific">Caerostris darwini</name>
    <dbReference type="NCBI Taxonomy" id="1538125"/>
    <lineage>
        <taxon>Eukaryota</taxon>
        <taxon>Metazoa</taxon>
        <taxon>Ecdysozoa</taxon>
        <taxon>Arthropoda</taxon>
        <taxon>Chelicerata</taxon>
        <taxon>Arachnida</taxon>
        <taxon>Araneae</taxon>
        <taxon>Araneomorphae</taxon>
        <taxon>Entelegynae</taxon>
        <taxon>Araneoidea</taxon>
        <taxon>Araneidae</taxon>
        <taxon>Caerostris</taxon>
    </lineage>
</organism>
<keyword evidence="9" id="KW-1185">Reference proteome</keyword>
<comment type="caution">
    <text evidence="8">The sequence shown here is derived from an EMBL/GenBank/DDBJ whole genome shotgun (WGS) entry which is preliminary data.</text>
</comment>
<evidence type="ECO:0000313" key="9">
    <source>
        <dbReference type="Proteomes" id="UP001054837"/>
    </source>
</evidence>
<evidence type="ECO:0000256" key="6">
    <source>
        <dbReference type="SAM" id="Coils"/>
    </source>
</evidence>
<dbReference type="Proteomes" id="UP001054837">
    <property type="component" value="Unassembled WGS sequence"/>
</dbReference>
<keyword evidence="6" id="KW-0175">Coiled coil</keyword>
<evidence type="ECO:0000256" key="4">
    <source>
        <dbReference type="ARBA" id="ARBA00023239"/>
    </source>
</evidence>
<protein>
    <recommendedName>
        <fullName evidence="2">guanylate cyclase</fullName>
        <ecNumber evidence="2">4.6.1.2</ecNumber>
    </recommendedName>
</protein>
<gene>
    <name evidence="8" type="primary">Gyc32E</name>
    <name evidence="8" type="ORF">CDAR_90681</name>
</gene>
<dbReference type="GO" id="GO:0005886">
    <property type="term" value="C:plasma membrane"/>
    <property type="evidence" value="ECO:0007669"/>
    <property type="project" value="TreeGrafter"/>
</dbReference>
<dbReference type="GO" id="GO:0007168">
    <property type="term" value="P:receptor guanylyl cyclase signaling pathway"/>
    <property type="evidence" value="ECO:0007669"/>
    <property type="project" value="TreeGrafter"/>
</dbReference>
<dbReference type="AlphaFoldDB" id="A0AAV4WJB9"/>
<feature type="domain" description="Protein kinase" evidence="7">
    <location>
        <begin position="1"/>
        <end position="111"/>
    </location>
</feature>
<dbReference type="PANTHER" id="PTHR11920:SF335">
    <property type="entry name" value="GUANYLATE CYCLASE"/>
    <property type="match status" value="1"/>
</dbReference>
<keyword evidence="4" id="KW-0456">Lyase</keyword>
<proteinExistence type="predicted"/>
<dbReference type="PROSITE" id="PS50011">
    <property type="entry name" value="PROTEIN_KINASE_DOM"/>
    <property type="match status" value="1"/>
</dbReference>
<dbReference type="Gene3D" id="6.10.250.780">
    <property type="match status" value="1"/>
</dbReference>
<keyword evidence="5" id="KW-0141">cGMP biosynthesis</keyword>
<evidence type="ECO:0000256" key="5">
    <source>
        <dbReference type="ARBA" id="ARBA00023293"/>
    </source>
</evidence>
<dbReference type="InterPro" id="IPR001245">
    <property type="entry name" value="Ser-Thr/Tyr_kinase_cat_dom"/>
</dbReference>
<accession>A0AAV4WJB9</accession>
<evidence type="ECO:0000259" key="7">
    <source>
        <dbReference type="PROSITE" id="PS50011"/>
    </source>
</evidence>
<dbReference type="Pfam" id="PF07714">
    <property type="entry name" value="PK_Tyr_Ser-Thr"/>
    <property type="match status" value="1"/>
</dbReference>
<feature type="coiled-coil region" evidence="6">
    <location>
        <begin position="119"/>
        <end position="150"/>
    </location>
</feature>
<name>A0AAV4WJB9_9ARAC</name>
<evidence type="ECO:0000256" key="3">
    <source>
        <dbReference type="ARBA" id="ARBA00022741"/>
    </source>
</evidence>
<dbReference type="GO" id="GO:0005524">
    <property type="term" value="F:ATP binding"/>
    <property type="evidence" value="ECO:0007669"/>
    <property type="project" value="InterPro"/>
</dbReference>
<dbReference type="EMBL" id="BPLQ01014739">
    <property type="protein sequence ID" value="GIY82737.1"/>
    <property type="molecule type" value="Genomic_DNA"/>
</dbReference>
<dbReference type="PANTHER" id="PTHR11920">
    <property type="entry name" value="GUANYLYL CYCLASE"/>
    <property type="match status" value="1"/>
</dbReference>
<comment type="catalytic activity">
    <reaction evidence="1">
        <text>GTP = 3',5'-cyclic GMP + diphosphate</text>
        <dbReference type="Rhea" id="RHEA:13665"/>
        <dbReference type="ChEBI" id="CHEBI:33019"/>
        <dbReference type="ChEBI" id="CHEBI:37565"/>
        <dbReference type="ChEBI" id="CHEBI:57746"/>
        <dbReference type="EC" id="4.6.1.2"/>
    </reaction>
</comment>
<keyword evidence="3" id="KW-0547">Nucleotide-binding</keyword>
<dbReference type="GO" id="GO:0004383">
    <property type="term" value="F:guanylate cyclase activity"/>
    <property type="evidence" value="ECO:0007669"/>
    <property type="project" value="UniProtKB-EC"/>
</dbReference>
<evidence type="ECO:0000256" key="2">
    <source>
        <dbReference type="ARBA" id="ARBA00012202"/>
    </source>
</evidence>
<dbReference type="SUPFAM" id="SSF56112">
    <property type="entry name" value="Protein kinase-like (PK-like)"/>
    <property type="match status" value="1"/>
</dbReference>